<sequence length="149" mass="16451">MWSVTNHILHVSTRAVSPAPSPALRSSPVPRAPMRPPRAPHDLAPPSTPHFQHSSSRTADTTSVSPELHLKSKTPPQRRSNLFFKNMSQSFDQRTEKSASMLVKTDRNLIQYQAKNSASVRSACSRCLILSHVHTILAALPSVDPPAFR</sequence>
<feature type="region of interest" description="Disordered" evidence="1">
    <location>
        <begin position="14"/>
        <end position="81"/>
    </location>
</feature>
<comment type="caution">
    <text evidence="2">The sequence shown here is derived from an EMBL/GenBank/DDBJ whole genome shotgun (WGS) entry which is preliminary data.</text>
</comment>
<evidence type="ECO:0000256" key="1">
    <source>
        <dbReference type="SAM" id="MobiDB-lite"/>
    </source>
</evidence>
<protein>
    <submittedName>
        <fullName evidence="2">Uncharacterized protein</fullName>
    </submittedName>
</protein>
<feature type="compositionally biased region" description="Polar residues" evidence="1">
    <location>
        <begin position="49"/>
        <end position="65"/>
    </location>
</feature>
<proteinExistence type="predicted"/>
<feature type="compositionally biased region" description="Low complexity" evidence="1">
    <location>
        <begin position="14"/>
        <end position="29"/>
    </location>
</feature>
<dbReference type="Proteomes" id="UP000829196">
    <property type="component" value="Unassembled WGS sequence"/>
</dbReference>
<reference evidence="2" key="1">
    <citation type="journal article" date="2022" name="Front. Genet.">
        <title>Chromosome-Scale Assembly of the Dendrobium nobile Genome Provides Insights Into the Molecular Mechanism of the Biosynthesis of the Medicinal Active Ingredient of Dendrobium.</title>
        <authorList>
            <person name="Xu Q."/>
            <person name="Niu S.-C."/>
            <person name="Li K.-L."/>
            <person name="Zheng P.-J."/>
            <person name="Zhang X.-J."/>
            <person name="Jia Y."/>
            <person name="Liu Y."/>
            <person name="Niu Y.-X."/>
            <person name="Yu L.-H."/>
            <person name="Chen D.-F."/>
            <person name="Zhang G.-Q."/>
        </authorList>
    </citation>
    <scope>NUCLEOTIDE SEQUENCE</scope>
    <source>
        <tissue evidence="2">Leaf</tissue>
    </source>
</reference>
<name>A0A8T3BX65_DENNO</name>
<gene>
    <name evidence="2" type="ORF">KFK09_007538</name>
</gene>
<keyword evidence="3" id="KW-1185">Reference proteome</keyword>
<organism evidence="2 3">
    <name type="scientific">Dendrobium nobile</name>
    <name type="common">Orchid</name>
    <dbReference type="NCBI Taxonomy" id="94219"/>
    <lineage>
        <taxon>Eukaryota</taxon>
        <taxon>Viridiplantae</taxon>
        <taxon>Streptophyta</taxon>
        <taxon>Embryophyta</taxon>
        <taxon>Tracheophyta</taxon>
        <taxon>Spermatophyta</taxon>
        <taxon>Magnoliopsida</taxon>
        <taxon>Liliopsida</taxon>
        <taxon>Asparagales</taxon>
        <taxon>Orchidaceae</taxon>
        <taxon>Epidendroideae</taxon>
        <taxon>Malaxideae</taxon>
        <taxon>Dendrobiinae</taxon>
        <taxon>Dendrobium</taxon>
    </lineage>
</organism>
<evidence type="ECO:0000313" key="2">
    <source>
        <dbReference type="EMBL" id="KAI0520073.1"/>
    </source>
</evidence>
<dbReference type="EMBL" id="JAGYWB010000006">
    <property type="protein sequence ID" value="KAI0520073.1"/>
    <property type="molecule type" value="Genomic_DNA"/>
</dbReference>
<accession>A0A8T3BX65</accession>
<evidence type="ECO:0000313" key="3">
    <source>
        <dbReference type="Proteomes" id="UP000829196"/>
    </source>
</evidence>
<dbReference type="AlphaFoldDB" id="A0A8T3BX65"/>